<evidence type="ECO:0000313" key="3">
    <source>
        <dbReference type="EMBL" id="KAG5647903.1"/>
    </source>
</evidence>
<reference evidence="3" key="2">
    <citation type="submission" date="2021-10" db="EMBL/GenBank/DDBJ databases">
        <title>Phylogenomics reveals ancestral predisposition of the termite-cultivated fungus Termitomyces towards a domesticated lifestyle.</title>
        <authorList>
            <person name="Auxier B."/>
            <person name="Grum-Grzhimaylo A."/>
            <person name="Cardenas M.E."/>
            <person name="Lodge J.D."/>
            <person name="Laessoe T."/>
            <person name="Pedersen O."/>
            <person name="Smith M.E."/>
            <person name="Kuyper T.W."/>
            <person name="Franco-Molano E.A."/>
            <person name="Baroni T.J."/>
            <person name="Aanen D.K."/>
        </authorList>
    </citation>
    <scope>NUCLEOTIDE SEQUENCE</scope>
    <source>
        <strain evidence="3">AP01</strain>
        <tissue evidence="3">Mycelium</tissue>
    </source>
</reference>
<organism evidence="3 4">
    <name type="scientific">Asterophora parasitica</name>
    <dbReference type="NCBI Taxonomy" id="117018"/>
    <lineage>
        <taxon>Eukaryota</taxon>
        <taxon>Fungi</taxon>
        <taxon>Dikarya</taxon>
        <taxon>Basidiomycota</taxon>
        <taxon>Agaricomycotina</taxon>
        <taxon>Agaricomycetes</taxon>
        <taxon>Agaricomycetidae</taxon>
        <taxon>Agaricales</taxon>
        <taxon>Tricholomatineae</taxon>
        <taxon>Lyophyllaceae</taxon>
        <taxon>Asterophora</taxon>
    </lineage>
</organism>
<dbReference type="EMBL" id="JABCKV010000006">
    <property type="protein sequence ID" value="KAG5647903.1"/>
    <property type="molecule type" value="Genomic_DNA"/>
</dbReference>
<feature type="transmembrane region" description="Helical" evidence="2">
    <location>
        <begin position="125"/>
        <end position="143"/>
    </location>
</feature>
<gene>
    <name evidence="3" type="ORF">DXG03_007827</name>
</gene>
<dbReference type="Proteomes" id="UP000775547">
    <property type="component" value="Unassembled WGS sequence"/>
</dbReference>
<proteinExistence type="predicted"/>
<feature type="region of interest" description="Disordered" evidence="1">
    <location>
        <begin position="184"/>
        <end position="231"/>
    </location>
</feature>
<dbReference type="Pfam" id="PF11712">
    <property type="entry name" value="Vma12"/>
    <property type="match status" value="1"/>
</dbReference>
<sequence>MSTVKPTEDLNVSLEPHLLEALRPLRDIASPELTTNLSLYTSSSPPPTISYLVLHSVAQWARTTTGVDTLRSQLPPLDPNAYSMIALLAGTTTSPELNLGTYVPPQAPEEIEAARVAERKQITTLVNGLLSIVGSAFAVYWAADKLRWKNEWKVLLALFAGIVVAVAEAVLYLIWQSRRSQSTAPKRAARKKPRRRVLQDRKDDGLDSGETLQTTSTSVEEVTDEGLRRRQ</sequence>
<dbReference type="GO" id="GO:0070072">
    <property type="term" value="P:vacuolar proton-transporting V-type ATPase complex assembly"/>
    <property type="evidence" value="ECO:0007669"/>
    <property type="project" value="InterPro"/>
</dbReference>
<reference evidence="3" key="1">
    <citation type="submission" date="2020-07" db="EMBL/GenBank/DDBJ databases">
        <authorList>
            <person name="Nieuwenhuis M."/>
            <person name="Van De Peppel L.J.J."/>
        </authorList>
    </citation>
    <scope>NUCLEOTIDE SEQUENCE</scope>
    <source>
        <strain evidence="3">AP01</strain>
        <tissue evidence="3">Mycelium</tissue>
    </source>
</reference>
<comment type="caution">
    <text evidence="3">The sequence shown here is derived from an EMBL/GenBank/DDBJ whole genome shotgun (WGS) entry which is preliminary data.</text>
</comment>
<keyword evidence="2" id="KW-0812">Transmembrane</keyword>
<name>A0A9P7GD94_9AGAR</name>
<evidence type="ECO:0000256" key="2">
    <source>
        <dbReference type="SAM" id="Phobius"/>
    </source>
</evidence>
<dbReference type="AlphaFoldDB" id="A0A9P7GD94"/>
<evidence type="ECO:0000256" key="1">
    <source>
        <dbReference type="SAM" id="MobiDB-lite"/>
    </source>
</evidence>
<keyword evidence="2" id="KW-1133">Transmembrane helix</keyword>
<keyword evidence="2" id="KW-0472">Membrane</keyword>
<keyword evidence="4" id="KW-1185">Reference proteome</keyword>
<dbReference type="InterPro" id="IPR021013">
    <property type="entry name" value="ATPase_Vma12"/>
</dbReference>
<feature type="compositionally biased region" description="Basic residues" evidence="1">
    <location>
        <begin position="187"/>
        <end position="196"/>
    </location>
</feature>
<accession>A0A9P7GD94</accession>
<dbReference type="OrthoDB" id="3193718at2759"/>
<evidence type="ECO:0000313" key="4">
    <source>
        <dbReference type="Proteomes" id="UP000775547"/>
    </source>
</evidence>
<feature type="transmembrane region" description="Helical" evidence="2">
    <location>
        <begin position="155"/>
        <end position="175"/>
    </location>
</feature>
<protein>
    <submittedName>
        <fullName evidence="3">Uncharacterized protein</fullName>
    </submittedName>
</protein>